<comment type="similarity">
    <text evidence="10">Belongs to the glycosyltransferase 28 family. MurG subfamily.</text>
</comment>
<evidence type="ECO:0000256" key="1">
    <source>
        <dbReference type="ARBA" id="ARBA00022475"/>
    </source>
</evidence>
<evidence type="ECO:0000256" key="9">
    <source>
        <dbReference type="ARBA" id="ARBA00023316"/>
    </source>
</evidence>
<keyword evidence="8 10" id="KW-0131">Cell cycle</keyword>
<comment type="subcellular location">
    <subcellularLocation>
        <location evidence="10">Cell membrane</location>
        <topology evidence="10">Peripheral membrane protein</topology>
        <orientation evidence="10">Cytoplasmic side</orientation>
    </subcellularLocation>
</comment>
<dbReference type="InterPro" id="IPR006009">
    <property type="entry name" value="GlcNAc_MurG"/>
</dbReference>
<dbReference type="NCBIfam" id="TIGR01133">
    <property type="entry name" value="murG"/>
    <property type="match status" value="1"/>
</dbReference>
<accession>A0ABV5AH53</accession>
<gene>
    <name evidence="10 13" type="primary">murG</name>
    <name evidence="13" type="ORF">KKP3000_000375</name>
</gene>
<evidence type="ECO:0000256" key="8">
    <source>
        <dbReference type="ARBA" id="ARBA00023306"/>
    </source>
</evidence>
<comment type="pathway">
    <text evidence="10">Cell wall biogenesis; peptidoglycan biosynthesis.</text>
</comment>
<keyword evidence="7 10" id="KW-0472">Membrane</keyword>
<proteinExistence type="inferred from homology"/>
<evidence type="ECO:0000256" key="3">
    <source>
        <dbReference type="ARBA" id="ARBA00022676"/>
    </source>
</evidence>
<dbReference type="Proteomes" id="UP001579974">
    <property type="component" value="Unassembled WGS sequence"/>
</dbReference>
<feature type="binding site" evidence="10">
    <location>
        <position position="199"/>
    </location>
    <ligand>
        <name>UDP-N-acetyl-alpha-D-glucosamine</name>
        <dbReference type="ChEBI" id="CHEBI:57705"/>
    </ligand>
</feature>
<reference evidence="13 14" key="1">
    <citation type="journal article" date="2024" name="Int. J. Mol. Sci.">
        <title>Exploration of Alicyclobacillus spp. Genome in Search of Antibiotic Resistance.</title>
        <authorList>
            <person name="Bucka-Kolendo J."/>
            <person name="Kiousi D.E."/>
            <person name="Dekowska A."/>
            <person name="Mikolajczuk-Szczyrba A."/>
            <person name="Karadedos D.M."/>
            <person name="Michael P."/>
            <person name="Galanis A."/>
            <person name="Sokolowska B."/>
        </authorList>
    </citation>
    <scope>NUCLEOTIDE SEQUENCE [LARGE SCALE GENOMIC DNA]</scope>
    <source>
        <strain evidence="13 14">KKP 3000</strain>
    </source>
</reference>
<evidence type="ECO:0000259" key="11">
    <source>
        <dbReference type="Pfam" id="PF03033"/>
    </source>
</evidence>
<dbReference type="CDD" id="cd03785">
    <property type="entry name" value="GT28_MurG"/>
    <property type="match status" value="1"/>
</dbReference>
<feature type="binding site" evidence="10">
    <location>
        <begin position="10"/>
        <end position="12"/>
    </location>
    <ligand>
        <name>UDP-N-acetyl-alpha-D-glucosamine</name>
        <dbReference type="ChEBI" id="CHEBI:57705"/>
    </ligand>
</feature>
<feature type="binding site" evidence="10">
    <location>
        <position position="124"/>
    </location>
    <ligand>
        <name>UDP-N-acetyl-alpha-D-glucosamine</name>
        <dbReference type="ChEBI" id="CHEBI:57705"/>
    </ligand>
</feature>
<keyword evidence="4 10" id="KW-0808">Transferase</keyword>
<comment type="caution">
    <text evidence="13">The sequence shown here is derived from an EMBL/GenBank/DDBJ whole genome shotgun (WGS) entry which is preliminary data.</text>
</comment>
<dbReference type="GO" id="GO:0016757">
    <property type="term" value="F:glycosyltransferase activity"/>
    <property type="evidence" value="ECO:0007669"/>
    <property type="project" value="UniProtKB-KW"/>
</dbReference>
<evidence type="ECO:0000256" key="6">
    <source>
        <dbReference type="ARBA" id="ARBA00022984"/>
    </source>
</evidence>
<comment type="caution">
    <text evidence="10">Lacks conserved residue(s) required for the propagation of feature annotation.</text>
</comment>
<dbReference type="PANTHER" id="PTHR21015:SF22">
    <property type="entry name" value="GLYCOSYLTRANSFERASE"/>
    <property type="match status" value="1"/>
</dbReference>
<dbReference type="Pfam" id="PF04101">
    <property type="entry name" value="Glyco_tran_28_C"/>
    <property type="match status" value="1"/>
</dbReference>
<name>A0ABV5AH53_9BACL</name>
<dbReference type="RefSeq" id="WP_275473112.1">
    <property type="nucleotide sequence ID" value="NZ_CP162940.1"/>
</dbReference>
<dbReference type="EMBL" id="JBDXSU010000012">
    <property type="protein sequence ID" value="MFB5191601.1"/>
    <property type="molecule type" value="Genomic_DNA"/>
</dbReference>
<feature type="binding site" evidence="10">
    <location>
        <position position="253"/>
    </location>
    <ligand>
        <name>UDP-N-acetyl-alpha-D-glucosamine</name>
        <dbReference type="ChEBI" id="CHEBI:57705"/>
    </ligand>
</feature>
<dbReference type="SUPFAM" id="SSF53756">
    <property type="entry name" value="UDP-Glycosyltransferase/glycogen phosphorylase"/>
    <property type="match status" value="1"/>
</dbReference>
<dbReference type="HAMAP" id="MF_00033">
    <property type="entry name" value="MurG"/>
    <property type="match status" value="1"/>
</dbReference>
<evidence type="ECO:0000313" key="14">
    <source>
        <dbReference type="Proteomes" id="UP001579974"/>
    </source>
</evidence>
<comment type="catalytic activity">
    <reaction evidence="10">
        <text>di-trans,octa-cis-undecaprenyl diphospho-N-acetyl-alpha-D-muramoyl-L-alanyl-D-glutamyl-meso-2,6-diaminopimeloyl-D-alanyl-D-alanine + UDP-N-acetyl-alpha-D-glucosamine = di-trans,octa-cis-undecaprenyl diphospho-[N-acetyl-alpha-D-glucosaminyl-(1-&gt;4)]-N-acetyl-alpha-D-muramoyl-L-alanyl-D-glutamyl-meso-2,6-diaminopimeloyl-D-alanyl-D-alanine + UDP + H(+)</text>
        <dbReference type="Rhea" id="RHEA:31227"/>
        <dbReference type="ChEBI" id="CHEBI:15378"/>
        <dbReference type="ChEBI" id="CHEBI:57705"/>
        <dbReference type="ChEBI" id="CHEBI:58223"/>
        <dbReference type="ChEBI" id="CHEBI:61387"/>
        <dbReference type="ChEBI" id="CHEBI:61388"/>
        <dbReference type="EC" id="2.4.1.227"/>
    </reaction>
</comment>
<keyword evidence="1 10" id="KW-1003">Cell membrane</keyword>
<evidence type="ECO:0000313" key="13">
    <source>
        <dbReference type="EMBL" id="MFB5191601.1"/>
    </source>
</evidence>
<feature type="binding site" evidence="10">
    <location>
        <position position="298"/>
    </location>
    <ligand>
        <name>UDP-N-acetyl-alpha-D-glucosamine</name>
        <dbReference type="ChEBI" id="CHEBI:57705"/>
    </ligand>
</feature>
<keyword evidence="9 10" id="KW-0961">Cell wall biogenesis/degradation</keyword>
<dbReference type="InterPro" id="IPR007235">
    <property type="entry name" value="Glyco_trans_28_C"/>
</dbReference>
<evidence type="ECO:0000256" key="10">
    <source>
        <dbReference type="HAMAP-Rule" id="MF_00033"/>
    </source>
</evidence>
<evidence type="ECO:0000256" key="5">
    <source>
        <dbReference type="ARBA" id="ARBA00022960"/>
    </source>
</evidence>
<dbReference type="Gene3D" id="3.40.50.2000">
    <property type="entry name" value="Glycogen Phosphorylase B"/>
    <property type="match status" value="2"/>
</dbReference>
<feature type="domain" description="Glycosyltransferase family 28 N-terminal" evidence="11">
    <location>
        <begin position="3"/>
        <end position="142"/>
    </location>
</feature>
<keyword evidence="14" id="KW-1185">Reference proteome</keyword>
<dbReference type="PANTHER" id="PTHR21015">
    <property type="entry name" value="UDP-N-ACETYLGLUCOSAMINE--N-ACETYLMURAMYL-(PENTAPEPTIDE) PYROPHOSPHORYL-UNDECAPRENOL N-ACETYLGLUCOSAMINE TRANSFERASE 1"/>
    <property type="match status" value="1"/>
</dbReference>
<dbReference type="EC" id="2.4.1.227" evidence="10"/>
<evidence type="ECO:0000256" key="4">
    <source>
        <dbReference type="ARBA" id="ARBA00022679"/>
    </source>
</evidence>
<evidence type="ECO:0000256" key="2">
    <source>
        <dbReference type="ARBA" id="ARBA00022618"/>
    </source>
</evidence>
<evidence type="ECO:0000259" key="12">
    <source>
        <dbReference type="Pfam" id="PF04101"/>
    </source>
</evidence>
<sequence length="367" mass="40282">MKVVFTGGGTGGHIYPALSLWRYMQDQAISLEPYYIGTTQGLEQSIVSKLDMPFETVEAAGLKRQVSLAAISTLLRTARGYFQAKRLLKRWRPDVVVGTGGFVTLPVIFAAHSLRIPSVVWEGNARPGLTNQLCASRTDAVAISFAESARFFSKAKRVELTGNPRASEVLQVDAGAVRGARDEYRILRDQKVILIFLGSRGSESVNKVVADVLPKFAAHPEWRVLFVTGDRHYEHVKESVPDLSHNVSILPFIYDMPSLLPHVDLLISRAGSSTLAEISALGIASILIPSPYVTANHQEENAKPLVDKGAAALLREADLSADSLWAAIERQMHQDALRAMKGAAKSFGTPDAVERFYQLVMDVMRTR</sequence>
<dbReference type="InterPro" id="IPR004276">
    <property type="entry name" value="GlycoTrans_28_N"/>
</dbReference>
<protein>
    <recommendedName>
        <fullName evidence="10">UDP-N-acetylglucosamine--N-acetylmuramyl-(pentapeptide) pyrophosphoryl-undecaprenol N-acetylglucosamine transferase</fullName>
        <ecNumber evidence="10">2.4.1.227</ecNumber>
    </recommendedName>
    <alternativeName>
        <fullName evidence="10">Undecaprenyl-PP-MurNAc-pentapeptide-UDPGlcNAc GlcNAc transferase</fullName>
    </alternativeName>
</protein>
<organism evidence="13 14">
    <name type="scientific">Alicyclobacillus fastidiosus</name>
    <dbReference type="NCBI Taxonomy" id="392011"/>
    <lineage>
        <taxon>Bacteria</taxon>
        <taxon>Bacillati</taxon>
        <taxon>Bacillota</taxon>
        <taxon>Bacilli</taxon>
        <taxon>Bacillales</taxon>
        <taxon>Alicyclobacillaceae</taxon>
        <taxon>Alicyclobacillus</taxon>
    </lineage>
</organism>
<keyword evidence="3 10" id="KW-0328">Glycosyltransferase</keyword>
<keyword evidence="2 10" id="KW-0132">Cell division</keyword>
<feature type="domain" description="Glycosyl transferase family 28 C-terminal" evidence="12">
    <location>
        <begin position="192"/>
        <end position="355"/>
    </location>
</feature>
<keyword evidence="5 10" id="KW-0133">Cell shape</keyword>
<comment type="function">
    <text evidence="10">Cell wall formation. Catalyzes the transfer of a GlcNAc subunit on undecaprenyl-pyrophosphoryl-MurNAc-pentapeptide (lipid intermediate I) to form undecaprenyl-pyrophosphoryl-MurNAc-(pentapeptide)GlcNAc (lipid intermediate II).</text>
</comment>
<keyword evidence="6 10" id="KW-0573">Peptidoglycan synthesis</keyword>
<evidence type="ECO:0000256" key="7">
    <source>
        <dbReference type="ARBA" id="ARBA00023136"/>
    </source>
</evidence>
<dbReference type="Pfam" id="PF03033">
    <property type="entry name" value="Glyco_transf_28"/>
    <property type="match status" value="1"/>
</dbReference>